<sequence length="110" mass="12501">MGRKKWEGEGGRSQHRLRSWQIPSRRHGQLQRICSLCSAIRDIQHQPVWYAPLGLSASRAKPKRNLSLTQLSIYTKETILAIFVDGPPPINPLDDPFPVSRYDNIAAVEL</sequence>
<dbReference type="Proteomes" id="UP001283361">
    <property type="component" value="Unassembled WGS sequence"/>
</dbReference>
<gene>
    <name evidence="2" type="ORF">RRG08_026259</name>
</gene>
<protein>
    <submittedName>
        <fullName evidence="2">Uncharacterized protein</fullName>
    </submittedName>
</protein>
<feature type="region of interest" description="Disordered" evidence="1">
    <location>
        <begin position="1"/>
        <end position="20"/>
    </location>
</feature>
<name>A0AAE0ZAC2_9GAST</name>
<comment type="caution">
    <text evidence="2">The sequence shown here is derived from an EMBL/GenBank/DDBJ whole genome shotgun (WGS) entry which is preliminary data.</text>
</comment>
<feature type="compositionally biased region" description="Basic and acidic residues" evidence="1">
    <location>
        <begin position="1"/>
        <end position="12"/>
    </location>
</feature>
<evidence type="ECO:0000313" key="2">
    <source>
        <dbReference type="EMBL" id="KAK3765788.1"/>
    </source>
</evidence>
<reference evidence="2" key="1">
    <citation type="journal article" date="2023" name="G3 (Bethesda)">
        <title>A reference genome for the long-term kleptoplast-retaining sea slug Elysia crispata morphotype clarki.</title>
        <authorList>
            <person name="Eastman K.E."/>
            <person name="Pendleton A.L."/>
            <person name="Shaikh M.A."/>
            <person name="Suttiyut T."/>
            <person name="Ogas R."/>
            <person name="Tomko P."/>
            <person name="Gavelis G."/>
            <person name="Widhalm J.R."/>
            <person name="Wisecaver J.H."/>
        </authorList>
    </citation>
    <scope>NUCLEOTIDE SEQUENCE</scope>
    <source>
        <strain evidence="2">ECLA1</strain>
    </source>
</reference>
<dbReference type="AlphaFoldDB" id="A0AAE0ZAC2"/>
<evidence type="ECO:0000256" key="1">
    <source>
        <dbReference type="SAM" id="MobiDB-lite"/>
    </source>
</evidence>
<keyword evidence="3" id="KW-1185">Reference proteome</keyword>
<accession>A0AAE0ZAC2</accession>
<dbReference type="EMBL" id="JAWDGP010004277">
    <property type="protein sequence ID" value="KAK3765788.1"/>
    <property type="molecule type" value="Genomic_DNA"/>
</dbReference>
<organism evidence="2 3">
    <name type="scientific">Elysia crispata</name>
    <name type="common">lettuce slug</name>
    <dbReference type="NCBI Taxonomy" id="231223"/>
    <lineage>
        <taxon>Eukaryota</taxon>
        <taxon>Metazoa</taxon>
        <taxon>Spiralia</taxon>
        <taxon>Lophotrochozoa</taxon>
        <taxon>Mollusca</taxon>
        <taxon>Gastropoda</taxon>
        <taxon>Heterobranchia</taxon>
        <taxon>Euthyneura</taxon>
        <taxon>Panpulmonata</taxon>
        <taxon>Sacoglossa</taxon>
        <taxon>Placobranchoidea</taxon>
        <taxon>Plakobranchidae</taxon>
        <taxon>Elysia</taxon>
    </lineage>
</organism>
<proteinExistence type="predicted"/>
<evidence type="ECO:0000313" key="3">
    <source>
        <dbReference type="Proteomes" id="UP001283361"/>
    </source>
</evidence>